<dbReference type="AlphaFoldDB" id="A0A0D0AH08"/>
<reference evidence="1 2" key="1">
    <citation type="submission" date="2014-04" db="EMBL/GenBank/DDBJ databases">
        <authorList>
            <consortium name="DOE Joint Genome Institute"/>
            <person name="Kuo A."/>
            <person name="Ruytinx J."/>
            <person name="Rineau F."/>
            <person name="Colpaert J."/>
            <person name="Kohler A."/>
            <person name="Nagy L.G."/>
            <person name="Floudas D."/>
            <person name="Copeland A."/>
            <person name="Barry K.W."/>
            <person name="Cichocki N."/>
            <person name="Veneault-Fourrey C."/>
            <person name="LaButti K."/>
            <person name="Lindquist E.A."/>
            <person name="Lipzen A."/>
            <person name="Lundell T."/>
            <person name="Morin E."/>
            <person name="Murat C."/>
            <person name="Sun H."/>
            <person name="Tunlid A."/>
            <person name="Henrissat B."/>
            <person name="Grigoriev I.V."/>
            <person name="Hibbett D.S."/>
            <person name="Martin F."/>
            <person name="Nordberg H.P."/>
            <person name="Cantor M.N."/>
            <person name="Hua S.X."/>
        </authorList>
    </citation>
    <scope>NUCLEOTIDE SEQUENCE [LARGE SCALE GENOMIC DNA]</scope>
    <source>
        <strain evidence="1 2">UH-Slu-Lm8-n1</strain>
    </source>
</reference>
<proteinExistence type="predicted"/>
<keyword evidence="2" id="KW-1185">Reference proteome</keyword>
<reference evidence="2" key="2">
    <citation type="submission" date="2015-01" db="EMBL/GenBank/DDBJ databases">
        <title>Evolutionary Origins and Diversification of the Mycorrhizal Mutualists.</title>
        <authorList>
            <consortium name="DOE Joint Genome Institute"/>
            <consortium name="Mycorrhizal Genomics Consortium"/>
            <person name="Kohler A."/>
            <person name="Kuo A."/>
            <person name="Nagy L.G."/>
            <person name="Floudas D."/>
            <person name="Copeland A."/>
            <person name="Barry K.W."/>
            <person name="Cichocki N."/>
            <person name="Veneault-Fourrey C."/>
            <person name="LaButti K."/>
            <person name="Lindquist E.A."/>
            <person name="Lipzen A."/>
            <person name="Lundell T."/>
            <person name="Morin E."/>
            <person name="Murat C."/>
            <person name="Riley R."/>
            <person name="Ohm R."/>
            <person name="Sun H."/>
            <person name="Tunlid A."/>
            <person name="Henrissat B."/>
            <person name="Grigoriev I.V."/>
            <person name="Hibbett D.S."/>
            <person name="Martin F."/>
        </authorList>
    </citation>
    <scope>NUCLEOTIDE SEQUENCE [LARGE SCALE GENOMIC DNA]</scope>
    <source>
        <strain evidence="2">UH-Slu-Lm8-n1</strain>
    </source>
</reference>
<organism evidence="1 2">
    <name type="scientific">Suillus luteus UH-Slu-Lm8-n1</name>
    <dbReference type="NCBI Taxonomy" id="930992"/>
    <lineage>
        <taxon>Eukaryota</taxon>
        <taxon>Fungi</taxon>
        <taxon>Dikarya</taxon>
        <taxon>Basidiomycota</taxon>
        <taxon>Agaricomycotina</taxon>
        <taxon>Agaricomycetes</taxon>
        <taxon>Agaricomycetidae</taxon>
        <taxon>Boletales</taxon>
        <taxon>Suillineae</taxon>
        <taxon>Suillaceae</taxon>
        <taxon>Suillus</taxon>
    </lineage>
</organism>
<name>A0A0D0AH08_9AGAM</name>
<evidence type="ECO:0000313" key="2">
    <source>
        <dbReference type="Proteomes" id="UP000054485"/>
    </source>
</evidence>
<sequence length="191" mass="21152">MFSLSRSYSPISGRNRTIILKLNRLSNSIWSFLSLPLSIVHFPAASVRVTAVFVCTLKRFGPFNPASLTSDSSPQSLFRIMCSRRFVTIYSTSFGRMAVVVYTAFGVLIVERDATLTLEEASNLNDLFRSSPALGPCRFIIVMYPTEYTCGGIFIDVLGTFVGKAMFVKGDGPLISSAEHRRRGWNLGTLD</sequence>
<dbReference type="HOGENOM" id="CLU_1422291_0_0_1"/>
<dbReference type="Proteomes" id="UP000054485">
    <property type="component" value="Unassembled WGS sequence"/>
</dbReference>
<accession>A0A0D0AH08</accession>
<gene>
    <name evidence="1" type="ORF">CY34DRAFT_708860</name>
</gene>
<protein>
    <submittedName>
        <fullName evidence="1">Uncharacterized protein</fullName>
    </submittedName>
</protein>
<evidence type="ECO:0000313" key="1">
    <source>
        <dbReference type="EMBL" id="KIK33492.1"/>
    </source>
</evidence>
<dbReference type="InParanoid" id="A0A0D0AH08"/>
<dbReference type="EMBL" id="KN835931">
    <property type="protein sequence ID" value="KIK33492.1"/>
    <property type="molecule type" value="Genomic_DNA"/>
</dbReference>